<evidence type="ECO:0000313" key="2">
    <source>
        <dbReference type="Proteomes" id="UP000324800"/>
    </source>
</evidence>
<protein>
    <submittedName>
        <fullName evidence="1">Uncharacterized protein</fullName>
    </submittedName>
</protein>
<sequence>MHQNSNQYKINVQTNDNKDQQSYLIRKRSSQCLQHVLLYGDESVYADLQNIGFVGTSIIPISSAGSFGENDEDQMFMGLIDVSSLFISLHNVSDNPHYPTFPPQPTLLKTSQEQVEEEGAYEEVESLLIDNGRRNCIKKRAKQTKREILNIWIDMNNPKPDFYD</sequence>
<name>A0A5J4WCD5_9EUKA</name>
<reference evidence="1 2" key="1">
    <citation type="submission" date="2019-03" db="EMBL/GenBank/DDBJ databases">
        <title>Single cell metagenomics reveals metabolic interactions within the superorganism composed of flagellate Streblomastix strix and complex community of Bacteroidetes bacteria on its surface.</title>
        <authorList>
            <person name="Treitli S.C."/>
            <person name="Kolisko M."/>
            <person name="Husnik F."/>
            <person name="Keeling P."/>
            <person name="Hampl V."/>
        </authorList>
    </citation>
    <scope>NUCLEOTIDE SEQUENCE [LARGE SCALE GENOMIC DNA]</scope>
    <source>
        <strain evidence="1">ST1C</strain>
    </source>
</reference>
<dbReference type="AlphaFoldDB" id="A0A5J4WCD5"/>
<organism evidence="1 2">
    <name type="scientific">Streblomastix strix</name>
    <dbReference type="NCBI Taxonomy" id="222440"/>
    <lineage>
        <taxon>Eukaryota</taxon>
        <taxon>Metamonada</taxon>
        <taxon>Preaxostyla</taxon>
        <taxon>Oxymonadida</taxon>
        <taxon>Streblomastigidae</taxon>
        <taxon>Streblomastix</taxon>
    </lineage>
</organism>
<dbReference type="Proteomes" id="UP000324800">
    <property type="component" value="Unassembled WGS sequence"/>
</dbReference>
<comment type="caution">
    <text evidence="1">The sequence shown here is derived from an EMBL/GenBank/DDBJ whole genome shotgun (WGS) entry which is preliminary data.</text>
</comment>
<accession>A0A5J4WCD5</accession>
<dbReference type="EMBL" id="SNRW01002487">
    <property type="protein sequence ID" value="KAA6392604.1"/>
    <property type="molecule type" value="Genomic_DNA"/>
</dbReference>
<evidence type="ECO:0000313" key="1">
    <source>
        <dbReference type="EMBL" id="KAA6392604.1"/>
    </source>
</evidence>
<gene>
    <name evidence="1" type="ORF">EZS28_011865</name>
</gene>
<proteinExistence type="predicted"/>